<evidence type="ECO:0000313" key="1">
    <source>
        <dbReference type="EMBL" id="EPC71135.1"/>
    </source>
</evidence>
<dbReference type="Pfam" id="PF14022">
    <property type="entry name" value="DUF4238"/>
    <property type="match status" value="1"/>
</dbReference>
<evidence type="ECO:0008006" key="3">
    <source>
        <dbReference type="Google" id="ProtNLM"/>
    </source>
</evidence>
<gene>
    <name evidence="1" type="ORF">Lpp41_12612</name>
</gene>
<protein>
    <recommendedName>
        <fullName evidence="3">DUF4238 domain-containing protein</fullName>
    </recommendedName>
</protein>
<comment type="caution">
    <text evidence="1">The sequence shown here is derived from an EMBL/GenBank/DDBJ whole genome shotgun (WGS) entry which is preliminary data.</text>
</comment>
<accession>A0A829H645</accession>
<dbReference type="EMBL" id="ANKE01000602">
    <property type="protein sequence ID" value="EPC71135.1"/>
    <property type="molecule type" value="Genomic_DNA"/>
</dbReference>
<dbReference type="InterPro" id="IPR025332">
    <property type="entry name" value="DUF4238"/>
</dbReference>
<proteinExistence type="predicted"/>
<sequence>MKNNGFVKNEHYIPRYVLKHFKNDNGDIYFVNIKTEPFKWVKSGINRVMVEKDFYEITNNNREYILRNKHEKEYSIWETENAPMYDDFIKLSSKIDFPEQFNKLVTEDQKNFCRYEAAFLLHTALLLIRGIGIKQIAMRTKDNINKREQNILGLMLLYPTEDVLAYAKELYAVDEIETIDEFIKSNEKQNASKLLIEHLLNNFAIRVYSASGEESFYLSDNPVLVQKFDQIEYMLPLSPQLCIGLYHQKWCKGNPLSDPNVYRLSDNQVKKINRQSLKNTKSIIISQQNTDINFVKSILSGSNDNIQKDILWEK</sequence>
<name>A0A829H645_LACPA</name>
<reference evidence="1 2" key="1">
    <citation type="journal article" date="2013" name="PLoS ONE">
        <title>Lactobacillus paracasei comparative genomics: towards species pan-genome definition and exploitation of diversity.</title>
        <authorList>
            <person name="Smokvina T."/>
            <person name="Wels M."/>
            <person name="Polka J."/>
            <person name="Chervaux C."/>
            <person name="Brisse S."/>
            <person name="Boekhorst J."/>
            <person name="van Hylckama Vlieg J.E."/>
            <person name="Siezen R.J."/>
        </authorList>
    </citation>
    <scope>NUCLEOTIDE SEQUENCE [LARGE SCALE GENOMIC DNA]</scope>
    <source>
        <strain evidence="1 2">Lpp41</strain>
    </source>
</reference>
<organism evidence="1 2">
    <name type="scientific">Lacticaseibacillus paracasei subsp. paracasei Lpp41</name>
    <dbReference type="NCBI Taxonomy" id="1256208"/>
    <lineage>
        <taxon>Bacteria</taxon>
        <taxon>Bacillati</taxon>
        <taxon>Bacillota</taxon>
        <taxon>Bacilli</taxon>
        <taxon>Lactobacillales</taxon>
        <taxon>Lactobacillaceae</taxon>
        <taxon>Lacticaseibacillus</taxon>
    </lineage>
</organism>
<evidence type="ECO:0000313" key="2">
    <source>
        <dbReference type="Proteomes" id="UP000014244"/>
    </source>
</evidence>
<dbReference type="AlphaFoldDB" id="A0A829H645"/>
<dbReference type="Proteomes" id="UP000014244">
    <property type="component" value="Unassembled WGS sequence"/>
</dbReference>